<dbReference type="Pfam" id="PF13921">
    <property type="entry name" value="Myb_DNA-bind_6"/>
    <property type="match status" value="1"/>
</dbReference>
<dbReference type="SMART" id="SM00717">
    <property type="entry name" value="SANT"/>
    <property type="match status" value="4"/>
</dbReference>
<sequence length="383" mass="41776">MGGASNDADPGWLRSAQASSTRARGWSEEEDKALRELHDTMTKDGGVIRYEALREQLAAKGYKREEPEICFRWILLDKLLALAGPATARRSGRHWTRAEVEELLHGVHCNIPRDVIAAGLRRSVSACLQRCALYRSSADELRLARHSIFWLPSDLELLKTMRQEGLKWSAIAMELGRSEAACKLKYYKEVPPEERDRAAGRWSVADVQRLKELYGRRREWSAIAIELGRSEGACRLKYNREVPPEMRRRAAPSSLSSPSSSAAVPHPSPSGVPSIVDWGPGRDLCGSLPGAQAALLCGSLPATNADGTAIPIGPGDPAAASNRSAALPPDLSPVALYRPRSQKASRTAIESGPSDQAVTHSLDRRTVEGSMHRVCFCVRGTGG</sequence>
<accession>A0A7S1P9Z1</accession>
<dbReference type="InterPro" id="IPR001005">
    <property type="entry name" value="SANT/Myb"/>
</dbReference>
<gene>
    <name evidence="3" type="ORF">VBRA1451_LOCUS23287</name>
</gene>
<feature type="compositionally biased region" description="Low complexity" evidence="1">
    <location>
        <begin position="251"/>
        <end position="274"/>
    </location>
</feature>
<feature type="domain" description="Myb-like" evidence="2">
    <location>
        <begin position="194"/>
        <end position="242"/>
    </location>
</feature>
<evidence type="ECO:0000259" key="2">
    <source>
        <dbReference type="PROSITE" id="PS50090"/>
    </source>
</evidence>
<dbReference type="Gene3D" id="1.10.10.60">
    <property type="entry name" value="Homeodomain-like"/>
    <property type="match status" value="1"/>
</dbReference>
<organism evidence="3">
    <name type="scientific">Vitrella brassicaformis</name>
    <dbReference type="NCBI Taxonomy" id="1169539"/>
    <lineage>
        <taxon>Eukaryota</taxon>
        <taxon>Sar</taxon>
        <taxon>Alveolata</taxon>
        <taxon>Colpodellida</taxon>
        <taxon>Vitrellaceae</taxon>
        <taxon>Vitrella</taxon>
    </lineage>
</organism>
<evidence type="ECO:0000313" key="3">
    <source>
        <dbReference type="EMBL" id="CAD9068213.1"/>
    </source>
</evidence>
<proteinExistence type="predicted"/>
<dbReference type="AlphaFoldDB" id="A0A7S1P9Z1"/>
<evidence type="ECO:0000256" key="1">
    <source>
        <dbReference type="SAM" id="MobiDB-lite"/>
    </source>
</evidence>
<feature type="region of interest" description="Disordered" evidence="1">
    <location>
        <begin position="1"/>
        <end position="30"/>
    </location>
</feature>
<dbReference type="CDD" id="cd00167">
    <property type="entry name" value="SANT"/>
    <property type="match status" value="2"/>
</dbReference>
<protein>
    <recommendedName>
        <fullName evidence="2">Myb-like domain-containing protein</fullName>
    </recommendedName>
</protein>
<name>A0A7S1P9Z1_9ALVE</name>
<feature type="region of interest" description="Disordered" evidence="1">
    <location>
        <begin position="245"/>
        <end position="275"/>
    </location>
</feature>
<reference evidence="3" key="1">
    <citation type="submission" date="2021-01" db="EMBL/GenBank/DDBJ databases">
        <authorList>
            <person name="Corre E."/>
            <person name="Pelletier E."/>
            <person name="Niang G."/>
            <person name="Scheremetjew M."/>
            <person name="Finn R."/>
            <person name="Kale V."/>
            <person name="Holt S."/>
            <person name="Cochrane G."/>
            <person name="Meng A."/>
            <person name="Brown T."/>
            <person name="Cohen L."/>
        </authorList>
    </citation>
    <scope>NUCLEOTIDE SEQUENCE</scope>
    <source>
        <strain evidence="3">CCMP3346</strain>
    </source>
</reference>
<dbReference type="PROSITE" id="PS50090">
    <property type="entry name" value="MYB_LIKE"/>
    <property type="match status" value="1"/>
</dbReference>
<dbReference type="EMBL" id="HBGB01039573">
    <property type="protein sequence ID" value="CAD9068213.1"/>
    <property type="molecule type" value="Transcribed_RNA"/>
</dbReference>